<keyword evidence="2" id="KW-0812">Transmembrane</keyword>
<keyword evidence="6" id="KW-0472">Membrane</keyword>
<protein>
    <submittedName>
        <fullName evidence="7">Uncharacterized protein</fullName>
    </submittedName>
</protein>
<dbReference type="PANTHER" id="PTHR21382:SF1">
    <property type="entry name" value="NADH DEHYDROGENASE [UBIQUINONE] 1 ALPHA SUBCOMPLEX SUBUNIT 11"/>
    <property type="match status" value="1"/>
</dbReference>
<dbReference type="Proteomes" id="UP001320420">
    <property type="component" value="Unassembled WGS sequence"/>
</dbReference>
<reference evidence="7 8" key="1">
    <citation type="submission" date="2024-02" db="EMBL/GenBank/DDBJ databases">
        <title>De novo assembly and annotation of 12 fungi associated with fruit tree decline syndrome in Ontario, Canada.</title>
        <authorList>
            <person name="Sulman M."/>
            <person name="Ellouze W."/>
            <person name="Ilyukhin E."/>
        </authorList>
    </citation>
    <scope>NUCLEOTIDE SEQUENCE [LARGE SCALE GENOMIC DNA]</scope>
    <source>
        <strain evidence="7 8">M11/M66-122</strain>
    </source>
</reference>
<dbReference type="PANTHER" id="PTHR21382">
    <property type="entry name" value="NADH-UBIQUINONE OXIDOREDUCTASE SUBUNIT"/>
    <property type="match status" value="1"/>
</dbReference>
<evidence type="ECO:0000256" key="5">
    <source>
        <dbReference type="ARBA" id="ARBA00023128"/>
    </source>
</evidence>
<dbReference type="AlphaFoldDB" id="A0AAN9YQA8"/>
<keyword evidence="8" id="KW-1185">Reference proteome</keyword>
<dbReference type="Pfam" id="PF02466">
    <property type="entry name" value="Tim17"/>
    <property type="match status" value="1"/>
</dbReference>
<evidence type="ECO:0000256" key="6">
    <source>
        <dbReference type="ARBA" id="ARBA00023136"/>
    </source>
</evidence>
<dbReference type="GO" id="GO:0045271">
    <property type="term" value="C:respiratory chain complex I"/>
    <property type="evidence" value="ECO:0007669"/>
    <property type="project" value="InterPro"/>
</dbReference>
<dbReference type="InterPro" id="IPR039205">
    <property type="entry name" value="NDUFA11"/>
</dbReference>
<keyword evidence="5" id="KW-0496">Mitochondrion</keyword>
<evidence type="ECO:0000313" key="7">
    <source>
        <dbReference type="EMBL" id="KAK7753321.1"/>
    </source>
</evidence>
<name>A0AAN9YQA8_9PEZI</name>
<dbReference type="EMBL" id="JAKJXP020000029">
    <property type="protein sequence ID" value="KAK7753321.1"/>
    <property type="molecule type" value="Genomic_DNA"/>
</dbReference>
<dbReference type="GO" id="GO:0006120">
    <property type="term" value="P:mitochondrial electron transport, NADH to ubiquinone"/>
    <property type="evidence" value="ECO:0007669"/>
    <property type="project" value="InterPro"/>
</dbReference>
<evidence type="ECO:0000256" key="2">
    <source>
        <dbReference type="ARBA" id="ARBA00022692"/>
    </source>
</evidence>
<keyword evidence="4" id="KW-1133">Transmembrane helix</keyword>
<organism evidence="7 8">
    <name type="scientific">Diatrype stigma</name>
    <dbReference type="NCBI Taxonomy" id="117547"/>
    <lineage>
        <taxon>Eukaryota</taxon>
        <taxon>Fungi</taxon>
        <taxon>Dikarya</taxon>
        <taxon>Ascomycota</taxon>
        <taxon>Pezizomycotina</taxon>
        <taxon>Sordariomycetes</taxon>
        <taxon>Xylariomycetidae</taxon>
        <taxon>Xylariales</taxon>
        <taxon>Diatrypaceae</taxon>
        <taxon>Diatrype</taxon>
    </lineage>
</organism>
<evidence type="ECO:0000256" key="4">
    <source>
        <dbReference type="ARBA" id="ARBA00022989"/>
    </source>
</evidence>
<dbReference type="GO" id="GO:0005743">
    <property type="term" value="C:mitochondrial inner membrane"/>
    <property type="evidence" value="ECO:0007669"/>
    <property type="project" value="UniProtKB-SubCell"/>
</dbReference>
<evidence type="ECO:0000256" key="3">
    <source>
        <dbReference type="ARBA" id="ARBA00022792"/>
    </source>
</evidence>
<comment type="subcellular location">
    <subcellularLocation>
        <location evidence="1">Mitochondrion inner membrane</location>
        <topology evidence="1">Multi-pass membrane protein</topology>
    </subcellularLocation>
</comment>
<accession>A0AAN9YQA8</accession>
<evidence type="ECO:0000256" key="1">
    <source>
        <dbReference type="ARBA" id="ARBA00004448"/>
    </source>
</evidence>
<evidence type="ECO:0000313" key="8">
    <source>
        <dbReference type="Proteomes" id="UP001320420"/>
    </source>
</evidence>
<proteinExistence type="predicted"/>
<gene>
    <name evidence="7" type="ORF">SLS62_004611</name>
</gene>
<keyword evidence="3" id="KW-0999">Mitochondrion inner membrane</keyword>
<comment type="caution">
    <text evidence="7">The sequence shown here is derived from an EMBL/GenBank/DDBJ whole genome shotgun (WGS) entry which is preliminary data.</text>
</comment>
<sequence>MANSYPRPVLPEEDPFHARDAVKSGLEGALAGGAVGFFAAAVQNSLSKQNIGSWAVFTKHGGTIASFAILGTTYKFSKSATANLREKDDYLNTSVGAFLAGSTMGLRAGRIPHIIGYGAVFSLVLTTLDYTGGSIRGWDSRASYPDEYERKEFLRLDRRRPIEQTVAEIGGEGREIKPAGYEERRRQRLQETYGVEINTSAKATVN</sequence>